<dbReference type="GO" id="GO:0000976">
    <property type="term" value="F:transcription cis-regulatory region binding"/>
    <property type="evidence" value="ECO:0007669"/>
    <property type="project" value="TreeGrafter"/>
</dbReference>
<sequence>MPSRATRVTPPAGLAPTFSDAATSTAATPPAPAPEPHTTPAAVALDATRPAPTSPVTVPPSTPEPDADQPAAPPARPDPARPDQTNADPTAAAPVRRARSGRRDDLLQAAARLFAERGFRGVGIEQIGAAVGIRGPGIYRHFASKDAMLTELLVGISQHLLHGAQTVLSADPSAADALDRLVRRHVEFAVGNPDLIVIHDRDLHSLPAPDEHEVRRLQRAYVELWVGVLRRLRPELTAPAARVRAHAIFGLINSTPHSSGALDPAVRATTLHAMATAAATA</sequence>
<dbReference type="PANTHER" id="PTHR30055:SF237">
    <property type="entry name" value="TRANSCRIPTIONAL REPRESSOR MCE3R"/>
    <property type="match status" value="1"/>
</dbReference>
<dbReference type="PROSITE" id="PS50977">
    <property type="entry name" value="HTH_TETR_2"/>
    <property type="match status" value="1"/>
</dbReference>
<dbReference type="AlphaFoldDB" id="Q0RL04"/>
<evidence type="ECO:0000256" key="1">
    <source>
        <dbReference type="ARBA" id="ARBA00023125"/>
    </source>
</evidence>
<dbReference type="STRING" id="326424.FRAAL3157"/>
<evidence type="ECO:0000259" key="4">
    <source>
        <dbReference type="PROSITE" id="PS50977"/>
    </source>
</evidence>
<keyword evidence="1 2" id="KW-0238">DNA-binding</keyword>
<evidence type="ECO:0000256" key="2">
    <source>
        <dbReference type="PROSITE-ProRule" id="PRU00335"/>
    </source>
</evidence>
<feature type="DNA-binding region" description="H-T-H motif" evidence="2">
    <location>
        <begin position="123"/>
        <end position="142"/>
    </location>
</feature>
<proteinExistence type="predicted"/>
<dbReference type="InterPro" id="IPR050109">
    <property type="entry name" value="HTH-type_TetR-like_transc_reg"/>
</dbReference>
<dbReference type="Gene3D" id="1.10.10.60">
    <property type="entry name" value="Homeodomain-like"/>
    <property type="match status" value="1"/>
</dbReference>
<feature type="compositionally biased region" description="Low complexity" evidence="3">
    <location>
        <begin position="15"/>
        <end position="28"/>
    </location>
</feature>
<dbReference type="InterPro" id="IPR001647">
    <property type="entry name" value="HTH_TetR"/>
</dbReference>
<dbReference type="Gene3D" id="1.10.357.10">
    <property type="entry name" value="Tetracycline Repressor, domain 2"/>
    <property type="match status" value="1"/>
</dbReference>
<dbReference type="HOGENOM" id="CLU_803517_0_0_11"/>
<evidence type="ECO:0000256" key="3">
    <source>
        <dbReference type="SAM" id="MobiDB-lite"/>
    </source>
</evidence>
<dbReference type="RefSeq" id="WP_011604306.1">
    <property type="nucleotide sequence ID" value="NC_008278.1"/>
</dbReference>
<dbReference type="InterPro" id="IPR036271">
    <property type="entry name" value="Tet_transcr_reg_TetR-rel_C_sf"/>
</dbReference>
<name>Q0RL04_FRAAA</name>
<dbReference type="InterPro" id="IPR041490">
    <property type="entry name" value="KstR2_TetR_C"/>
</dbReference>
<accession>Q0RL04</accession>
<dbReference type="eggNOG" id="COG1309">
    <property type="taxonomic scope" value="Bacteria"/>
</dbReference>
<dbReference type="EMBL" id="CT573213">
    <property type="protein sequence ID" value="CAJ61801.1"/>
    <property type="molecule type" value="Genomic_DNA"/>
</dbReference>
<dbReference type="PRINTS" id="PR00455">
    <property type="entry name" value="HTHTETR"/>
</dbReference>
<dbReference type="InterPro" id="IPR009057">
    <property type="entry name" value="Homeodomain-like_sf"/>
</dbReference>
<keyword evidence="6" id="KW-1185">Reference proteome</keyword>
<dbReference type="KEGG" id="fal:FRAAL3157"/>
<protein>
    <submittedName>
        <fullName evidence="5">TetR family transcriptional regulator (Partial match)</fullName>
    </submittedName>
</protein>
<organism evidence="5 6">
    <name type="scientific">Frankia alni (strain DSM 45986 / CECT 9034 / ACN14a)</name>
    <dbReference type="NCBI Taxonomy" id="326424"/>
    <lineage>
        <taxon>Bacteria</taxon>
        <taxon>Bacillati</taxon>
        <taxon>Actinomycetota</taxon>
        <taxon>Actinomycetes</taxon>
        <taxon>Frankiales</taxon>
        <taxon>Frankiaceae</taxon>
        <taxon>Frankia</taxon>
    </lineage>
</organism>
<dbReference type="GO" id="GO:0003700">
    <property type="term" value="F:DNA-binding transcription factor activity"/>
    <property type="evidence" value="ECO:0007669"/>
    <property type="project" value="TreeGrafter"/>
</dbReference>
<evidence type="ECO:0000313" key="5">
    <source>
        <dbReference type="EMBL" id="CAJ61801.1"/>
    </source>
</evidence>
<dbReference type="PANTHER" id="PTHR30055">
    <property type="entry name" value="HTH-TYPE TRANSCRIPTIONAL REGULATOR RUTR"/>
    <property type="match status" value="1"/>
</dbReference>
<dbReference type="SUPFAM" id="SSF48498">
    <property type="entry name" value="Tetracyclin repressor-like, C-terminal domain"/>
    <property type="match status" value="1"/>
</dbReference>
<dbReference type="Pfam" id="PF00440">
    <property type="entry name" value="TetR_N"/>
    <property type="match status" value="1"/>
</dbReference>
<feature type="domain" description="HTH tetR-type" evidence="4">
    <location>
        <begin position="100"/>
        <end position="160"/>
    </location>
</feature>
<dbReference type="SUPFAM" id="SSF46689">
    <property type="entry name" value="Homeodomain-like"/>
    <property type="match status" value="1"/>
</dbReference>
<feature type="region of interest" description="Disordered" evidence="3">
    <location>
        <begin position="1"/>
        <end position="102"/>
    </location>
</feature>
<reference evidence="5 6" key="1">
    <citation type="journal article" date="2007" name="Genome Res.">
        <title>Genome characteristics of facultatively symbiotic Frankia sp. strains reflect host range and host plant biogeography.</title>
        <authorList>
            <person name="Normand P."/>
            <person name="Lapierre P."/>
            <person name="Tisa L.S."/>
            <person name="Gogarten J.P."/>
            <person name="Alloisio N."/>
            <person name="Bagnarol E."/>
            <person name="Bassi C.A."/>
            <person name="Berry A.M."/>
            <person name="Bickhart D.M."/>
            <person name="Choisne N."/>
            <person name="Couloux A."/>
            <person name="Cournoyer B."/>
            <person name="Cruveiller S."/>
            <person name="Daubin V."/>
            <person name="Demange N."/>
            <person name="Francino M.P."/>
            <person name="Goltsman E."/>
            <person name="Huang Y."/>
            <person name="Kopp O.R."/>
            <person name="Labarre L."/>
            <person name="Lapidus A."/>
            <person name="Lavire C."/>
            <person name="Marechal J."/>
            <person name="Martinez M."/>
            <person name="Mastronunzio J.E."/>
            <person name="Mullin B.C."/>
            <person name="Niemann J."/>
            <person name="Pujic P."/>
            <person name="Rawnsley T."/>
            <person name="Rouy Z."/>
            <person name="Schenowitz C."/>
            <person name="Sellstedt A."/>
            <person name="Tavares F."/>
            <person name="Tomkins J.P."/>
            <person name="Vallenet D."/>
            <person name="Valverde C."/>
            <person name="Wall L.G."/>
            <person name="Wang Y."/>
            <person name="Medigue C."/>
            <person name="Benson D.R."/>
        </authorList>
    </citation>
    <scope>NUCLEOTIDE SEQUENCE [LARGE SCALE GENOMIC DNA]</scope>
    <source>
        <strain evidence="6">DSM 45986 / CECT 9034 / ACN14a</strain>
    </source>
</reference>
<evidence type="ECO:0000313" key="6">
    <source>
        <dbReference type="Proteomes" id="UP000000657"/>
    </source>
</evidence>
<gene>
    <name evidence="5" type="ordered locus">FRAAL3157</name>
</gene>
<dbReference type="Proteomes" id="UP000000657">
    <property type="component" value="Chromosome"/>
</dbReference>
<feature type="compositionally biased region" description="Low complexity" evidence="3">
    <location>
        <begin position="38"/>
        <end position="56"/>
    </location>
</feature>
<dbReference type="Pfam" id="PF17932">
    <property type="entry name" value="TetR_C_24"/>
    <property type="match status" value="1"/>
</dbReference>